<gene>
    <name evidence="3" type="ORF">Pmar_PMAR017738</name>
</gene>
<name>C5L3V1_PERM5</name>
<proteinExistence type="predicted"/>
<protein>
    <submittedName>
        <fullName evidence="3">Uncharacterized protein</fullName>
    </submittedName>
</protein>
<evidence type="ECO:0000256" key="2">
    <source>
        <dbReference type="SAM" id="Phobius"/>
    </source>
</evidence>
<keyword evidence="4" id="KW-1185">Reference proteome</keyword>
<keyword evidence="2" id="KW-0812">Transmembrane</keyword>
<dbReference type="EMBL" id="GG678922">
    <property type="protein sequence ID" value="EER08680.1"/>
    <property type="molecule type" value="Genomic_DNA"/>
</dbReference>
<keyword evidence="2" id="KW-1133">Transmembrane helix</keyword>
<accession>C5L3V1</accession>
<dbReference type="Proteomes" id="UP000007800">
    <property type="component" value="Unassembled WGS sequence"/>
</dbReference>
<keyword evidence="2" id="KW-0472">Membrane</keyword>
<evidence type="ECO:0000256" key="1">
    <source>
        <dbReference type="SAM" id="MobiDB-lite"/>
    </source>
</evidence>
<organism evidence="4">
    <name type="scientific">Perkinsus marinus (strain ATCC 50983 / TXsc)</name>
    <dbReference type="NCBI Taxonomy" id="423536"/>
    <lineage>
        <taxon>Eukaryota</taxon>
        <taxon>Sar</taxon>
        <taxon>Alveolata</taxon>
        <taxon>Perkinsozoa</taxon>
        <taxon>Perkinsea</taxon>
        <taxon>Perkinsida</taxon>
        <taxon>Perkinsidae</taxon>
        <taxon>Perkinsus</taxon>
    </lineage>
</organism>
<dbReference type="GeneID" id="9042747"/>
<dbReference type="AlphaFoldDB" id="C5L3V1"/>
<sequence length="78" mass="8760">MDLKNPFRSINFSHGKLKLTKKDLLTWQVRAKLAGVALVAVVATSVAGLAVHKKRRTDLRGERPQPSFMDSHSRSIFM</sequence>
<evidence type="ECO:0000313" key="4">
    <source>
        <dbReference type="Proteomes" id="UP000007800"/>
    </source>
</evidence>
<feature type="transmembrane region" description="Helical" evidence="2">
    <location>
        <begin position="33"/>
        <end position="51"/>
    </location>
</feature>
<evidence type="ECO:0000313" key="3">
    <source>
        <dbReference type="EMBL" id="EER08680.1"/>
    </source>
</evidence>
<reference evidence="3 4" key="1">
    <citation type="submission" date="2008-07" db="EMBL/GenBank/DDBJ databases">
        <authorList>
            <person name="El-Sayed N."/>
            <person name="Caler E."/>
            <person name="Inman J."/>
            <person name="Amedeo P."/>
            <person name="Hass B."/>
            <person name="Wortman J."/>
        </authorList>
    </citation>
    <scope>NUCLEOTIDE SEQUENCE [LARGE SCALE GENOMIC DNA]</scope>
    <source>
        <strain evidence="4">ATCC 50983 / TXsc</strain>
    </source>
</reference>
<feature type="region of interest" description="Disordered" evidence="1">
    <location>
        <begin position="57"/>
        <end position="78"/>
    </location>
</feature>
<dbReference type="RefSeq" id="XP_002776864.1">
    <property type="nucleotide sequence ID" value="XM_002776818.1"/>
</dbReference>
<dbReference type="InParanoid" id="C5L3V1"/>